<evidence type="ECO:0000313" key="2">
    <source>
        <dbReference type="Proteomes" id="UP000318141"/>
    </source>
</evidence>
<protein>
    <submittedName>
        <fullName evidence="1">Uncharacterized protein</fullName>
    </submittedName>
</protein>
<dbReference type="EMBL" id="VLJN01000007">
    <property type="protein sequence ID" value="TWG87881.1"/>
    <property type="molecule type" value="Genomic_DNA"/>
</dbReference>
<sequence>MFPSSSPDLREVCLGPRPCGEREIILPGDPQYADIARLDSLTFKRYLDRVFWYPRREVLRFEVRTVQSSRSGYEVVALVTAGEGEAWFSIEAVPARWDCVAIHEINHGLAVMEAANLKELGHLPADYEPFSATGPVLDHSHLEDPEEVELRRWDVINRIRAVSRSVRDGASLSG</sequence>
<comment type="caution">
    <text evidence="1">The sequence shown here is derived from an EMBL/GenBank/DDBJ whole genome shotgun (WGS) entry which is preliminary data.</text>
</comment>
<dbReference type="Proteomes" id="UP000318141">
    <property type="component" value="Unassembled WGS sequence"/>
</dbReference>
<keyword evidence="2" id="KW-1185">Reference proteome</keyword>
<dbReference type="OrthoDB" id="8962894at2"/>
<evidence type="ECO:0000313" key="1">
    <source>
        <dbReference type="EMBL" id="TWG87881.1"/>
    </source>
</evidence>
<accession>A0A562BRT1</accession>
<dbReference type="AlphaFoldDB" id="A0A562BRT1"/>
<gene>
    <name evidence="1" type="ORF">L602_001500000140</name>
</gene>
<name>A0A562BRT1_9BURK</name>
<proteinExistence type="predicted"/>
<organism evidence="1 2">
    <name type="scientific">Cupriavidus gilardii J11</name>
    <dbReference type="NCBI Taxonomy" id="936133"/>
    <lineage>
        <taxon>Bacteria</taxon>
        <taxon>Pseudomonadati</taxon>
        <taxon>Pseudomonadota</taxon>
        <taxon>Betaproteobacteria</taxon>
        <taxon>Burkholderiales</taxon>
        <taxon>Burkholderiaceae</taxon>
        <taxon>Cupriavidus</taxon>
    </lineage>
</organism>
<reference evidence="1 2" key="1">
    <citation type="submission" date="2019-07" db="EMBL/GenBank/DDBJ databases">
        <title>Genome sequencing of lignin-degrading bacterial isolates.</title>
        <authorList>
            <person name="Gladden J."/>
        </authorList>
    </citation>
    <scope>NUCLEOTIDE SEQUENCE [LARGE SCALE GENOMIC DNA]</scope>
    <source>
        <strain evidence="1 2">J11</strain>
    </source>
</reference>